<organism evidence="1 2">
    <name type="scientific">Neobacillus piezotolerans</name>
    <dbReference type="NCBI Taxonomy" id="2259171"/>
    <lineage>
        <taxon>Bacteria</taxon>
        <taxon>Bacillati</taxon>
        <taxon>Bacillota</taxon>
        <taxon>Bacilli</taxon>
        <taxon>Bacillales</taxon>
        <taxon>Bacillaceae</taxon>
        <taxon>Neobacillus</taxon>
    </lineage>
</organism>
<dbReference type="RefSeq" id="WP_115451206.1">
    <property type="nucleotide sequence ID" value="NZ_QNQT01000002.1"/>
</dbReference>
<keyword evidence="2" id="KW-1185">Reference proteome</keyword>
<dbReference type="OrthoDB" id="2888612at2"/>
<accession>A0A3D8GST4</accession>
<protein>
    <submittedName>
        <fullName evidence="1">Uncharacterized protein</fullName>
    </submittedName>
</protein>
<comment type="caution">
    <text evidence="1">The sequence shown here is derived from an EMBL/GenBank/DDBJ whole genome shotgun (WGS) entry which is preliminary data.</text>
</comment>
<dbReference type="EMBL" id="QNQT01000002">
    <property type="protein sequence ID" value="RDU37534.1"/>
    <property type="molecule type" value="Genomic_DNA"/>
</dbReference>
<evidence type="ECO:0000313" key="1">
    <source>
        <dbReference type="EMBL" id="RDU37534.1"/>
    </source>
</evidence>
<evidence type="ECO:0000313" key="2">
    <source>
        <dbReference type="Proteomes" id="UP000257144"/>
    </source>
</evidence>
<name>A0A3D8GST4_9BACI</name>
<sequence>MDRNKSNVAESLELLIESLIRMTGKTNEHVSSLHSRIRILEDRLAEHENEWKQTCSGCPVKMPQFPLNEDSRFLFRL</sequence>
<reference evidence="1 2" key="1">
    <citation type="submission" date="2018-07" db="EMBL/GenBank/DDBJ databases">
        <title>Bacillus sp. YLB-04 draft genome sequence.</title>
        <authorList>
            <person name="Yu L."/>
            <person name="Tang X."/>
        </authorList>
    </citation>
    <scope>NUCLEOTIDE SEQUENCE [LARGE SCALE GENOMIC DNA]</scope>
    <source>
        <strain evidence="1 2">YLB-04</strain>
    </source>
</reference>
<dbReference type="AlphaFoldDB" id="A0A3D8GST4"/>
<gene>
    <name evidence="1" type="ORF">DRW41_06735</name>
</gene>
<proteinExistence type="predicted"/>
<dbReference type="Proteomes" id="UP000257144">
    <property type="component" value="Unassembled WGS sequence"/>
</dbReference>